<evidence type="ECO:0000256" key="1">
    <source>
        <dbReference type="ARBA" id="ARBA00004370"/>
    </source>
</evidence>
<dbReference type="InterPro" id="IPR006052">
    <property type="entry name" value="TNF_dom"/>
</dbReference>
<dbReference type="InParanoid" id="A0A3Q1EKB1"/>
<dbReference type="GO" id="GO:0006955">
    <property type="term" value="P:immune response"/>
    <property type="evidence" value="ECO:0007669"/>
    <property type="project" value="InterPro"/>
</dbReference>
<dbReference type="GeneID" id="110951689"/>
<reference evidence="7" key="2">
    <citation type="submission" date="2025-09" db="UniProtKB">
        <authorList>
            <consortium name="Ensembl"/>
        </authorList>
    </citation>
    <scope>IDENTIFICATION</scope>
</reference>
<dbReference type="InterPro" id="IPR008983">
    <property type="entry name" value="Tumour_necrosis_fac-like_dom"/>
</dbReference>
<comment type="similarity">
    <text evidence="2">Belongs to the tumor necrosis factor family.</text>
</comment>
<dbReference type="CTD" id="959"/>
<keyword evidence="8" id="KW-1185">Reference proteome</keyword>
<comment type="subcellular location">
    <subcellularLocation>
        <location evidence="1">Membrane</location>
    </subcellularLocation>
</comment>
<sequence>MINTYQTSLAPPPVPPRLSRSQTVLIPAPLPSPSHTKVLIRFLVGVVVLHLLLSVGGFIFLYHNDQQLKETEERSLIKGAEARNLRGNGERAALSSDDQETDYRVLAHMLVNSQSHTAENKPGYLQWDKKHSIQKKIGFFRSSWLTIIQPGDYFVYARVTFSKNDPVHPLESIVKLRKNNTGNETDVMAAYCDLDSSGSKKIPRMCTATQGQLITLQAGNQLSVWVRNLFLVNYEDGATTFGMYKL</sequence>
<dbReference type="GO" id="GO:0005615">
    <property type="term" value="C:extracellular space"/>
    <property type="evidence" value="ECO:0007669"/>
    <property type="project" value="UniProtKB-KW"/>
</dbReference>
<dbReference type="FunCoup" id="A0A3Q1EKB1">
    <property type="interactions" value="986"/>
</dbReference>
<dbReference type="Proteomes" id="UP000257200">
    <property type="component" value="Unplaced"/>
</dbReference>
<dbReference type="SUPFAM" id="SSF49842">
    <property type="entry name" value="TNF-like"/>
    <property type="match status" value="1"/>
</dbReference>
<feature type="domain" description="THD" evidence="6">
    <location>
        <begin position="105"/>
        <end position="246"/>
    </location>
</feature>
<dbReference type="GeneTree" id="ENSGT00510000051633"/>
<evidence type="ECO:0000256" key="3">
    <source>
        <dbReference type="ARBA" id="ARBA00022514"/>
    </source>
</evidence>
<reference evidence="7" key="1">
    <citation type="submission" date="2025-08" db="UniProtKB">
        <authorList>
            <consortium name="Ensembl"/>
        </authorList>
    </citation>
    <scope>IDENTIFICATION</scope>
</reference>
<keyword evidence="5" id="KW-1133">Transmembrane helix</keyword>
<feature type="transmembrane region" description="Helical" evidence="5">
    <location>
        <begin position="38"/>
        <end position="62"/>
    </location>
</feature>
<dbReference type="Gene3D" id="2.60.120.40">
    <property type="match status" value="1"/>
</dbReference>
<evidence type="ECO:0000256" key="5">
    <source>
        <dbReference type="SAM" id="Phobius"/>
    </source>
</evidence>
<dbReference type="PANTHER" id="PTHR11471">
    <property type="entry name" value="TUMOR NECROSIS FACTOR FAMILY MEMBER"/>
    <property type="match status" value="1"/>
</dbReference>
<name>A0A3Q1EKB1_9TELE</name>
<dbReference type="OrthoDB" id="8667946at2759"/>
<dbReference type="AlphaFoldDB" id="A0A3Q1EKB1"/>
<dbReference type="Pfam" id="PF00229">
    <property type="entry name" value="TNF"/>
    <property type="match status" value="1"/>
</dbReference>
<accession>A0A3Q1EKB1</accession>
<keyword evidence="4 5" id="KW-0472">Membrane</keyword>
<dbReference type="PANTHER" id="PTHR11471:SF57">
    <property type="entry name" value="CD154"/>
    <property type="match status" value="1"/>
</dbReference>
<dbReference type="RefSeq" id="XP_022050566.1">
    <property type="nucleotide sequence ID" value="XM_022194874.2"/>
</dbReference>
<proteinExistence type="inferred from homology"/>
<dbReference type="Ensembl" id="ENSAPOT00000009206.1">
    <property type="protein sequence ID" value="ENSAPOP00000004936.1"/>
    <property type="gene ID" value="ENSAPOG00000006556.1"/>
</dbReference>
<keyword evidence="5" id="KW-0812">Transmembrane</keyword>
<evidence type="ECO:0000313" key="8">
    <source>
        <dbReference type="Proteomes" id="UP000257200"/>
    </source>
</evidence>
<dbReference type="GO" id="GO:0016020">
    <property type="term" value="C:membrane"/>
    <property type="evidence" value="ECO:0007669"/>
    <property type="project" value="UniProtKB-SubCell"/>
</dbReference>
<keyword evidence="3" id="KW-0202">Cytokine</keyword>
<dbReference type="GO" id="GO:0005125">
    <property type="term" value="F:cytokine activity"/>
    <property type="evidence" value="ECO:0007669"/>
    <property type="project" value="UniProtKB-KW"/>
</dbReference>
<evidence type="ECO:0000256" key="4">
    <source>
        <dbReference type="ARBA" id="ARBA00023136"/>
    </source>
</evidence>
<organism evidence="7 8">
    <name type="scientific">Acanthochromis polyacanthus</name>
    <name type="common">spiny chromis</name>
    <dbReference type="NCBI Taxonomy" id="80966"/>
    <lineage>
        <taxon>Eukaryota</taxon>
        <taxon>Metazoa</taxon>
        <taxon>Chordata</taxon>
        <taxon>Craniata</taxon>
        <taxon>Vertebrata</taxon>
        <taxon>Euteleostomi</taxon>
        <taxon>Actinopterygii</taxon>
        <taxon>Neopterygii</taxon>
        <taxon>Teleostei</taxon>
        <taxon>Neoteleostei</taxon>
        <taxon>Acanthomorphata</taxon>
        <taxon>Ovalentaria</taxon>
        <taxon>Pomacentridae</taxon>
        <taxon>Acanthochromis</taxon>
    </lineage>
</organism>
<dbReference type="PROSITE" id="PS50049">
    <property type="entry name" value="THD_2"/>
    <property type="match status" value="1"/>
</dbReference>
<evidence type="ECO:0000313" key="7">
    <source>
        <dbReference type="Ensembl" id="ENSAPOP00000004936.1"/>
    </source>
</evidence>
<evidence type="ECO:0000256" key="2">
    <source>
        <dbReference type="ARBA" id="ARBA00008670"/>
    </source>
</evidence>
<evidence type="ECO:0000259" key="6">
    <source>
        <dbReference type="PROSITE" id="PS50049"/>
    </source>
</evidence>
<protein>
    <submittedName>
        <fullName evidence="7">CD40 ligand</fullName>
    </submittedName>
</protein>
<dbReference type="STRING" id="80966.ENSAPOP00000004936"/>
<dbReference type="GO" id="GO:0005164">
    <property type="term" value="F:tumor necrosis factor receptor binding"/>
    <property type="evidence" value="ECO:0007669"/>
    <property type="project" value="InterPro"/>
</dbReference>